<gene>
    <name evidence="1" type="ORF">FG382_15755</name>
</gene>
<organism evidence="1 2">
    <name type="scientific">Psychrobacillus lasiicapitis</name>
    <dbReference type="NCBI Taxonomy" id="1636719"/>
    <lineage>
        <taxon>Bacteria</taxon>
        <taxon>Bacillati</taxon>
        <taxon>Bacillota</taxon>
        <taxon>Bacilli</taxon>
        <taxon>Bacillales</taxon>
        <taxon>Bacillaceae</taxon>
        <taxon>Psychrobacillus</taxon>
    </lineage>
</organism>
<evidence type="ECO:0000313" key="1">
    <source>
        <dbReference type="EMBL" id="TQR11399.1"/>
    </source>
</evidence>
<accession>A0A544T1T0</accession>
<dbReference type="AlphaFoldDB" id="A0A544T1T0"/>
<evidence type="ECO:0000313" key="2">
    <source>
        <dbReference type="Proteomes" id="UP000317316"/>
    </source>
</evidence>
<dbReference type="Proteomes" id="UP000317316">
    <property type="component" value="Unassembled WGS sequence"/>
</dbReference>
<dbReference type="EMBL" id="VDGH01000009">
    <property type="protein sequence ID" value="TQR11399.1"/>
    <property type="molecule type" value="Genomic_DNA"/>
</dbReference>
<keyword evidence="2" id="KW-1185">Reference proteome</keyword>
<proteinExistence type="predicted"/>
<protein>
    <submittedName>
        <fullName evidence="1">Uncharacterized protein</fullName>
    </submittedName>
</protein>
<name>A0A544T1T0_9BACI</name>
<comment type="caution">
    <text evidence="1">The sequence shown here is derived from an EMBL/GenBank/DDBJ whole genome shotgun (WGS) entry which is preliminary data.</text>
</comment>
<sequence length="116" mass="13566">MYRYYSVNLTARILPYESHLDKKDKLQQYVDAIREEDRKFLKLVQDIMADDASTGKIVEAIDQNAIEQHQKNEAALQLVSSDISKMVQSFEDQVDDMKTQSMTIDYRVWEEEAEAN</sequence>
<reference evidence="1 2" key="1">
    <citation type="submission" date="2019-05" db="EMBL/GenBank/DDBJ databases">
        <title>Psychrobacillus vulpis sp. nov., a new species isolated from feces of a red fox that inhabits in The Tablas de Daimiel Natural Park, Albacete, Spain.</title>
        <authorList>
            <person name="Rodriguez M."/>
            <person name="Reina J.C."/>
            <person name="Bejar V."/>
            <person name="Llamas I."/>
        </authorList>
    </citation>
    <scope>NUCLEOTIDE SEQUENCE [LARGE SCALE GENOMIC DNA]</scope>
    <source>
        <strain evidence="1 2">NEAU-3TGS17</strain>
    </source>
</reference>
<dbReference type="RefSeq" id="WP_142539844.1">
    <property type="nucleotide sequence ID" value="NZ_BMIE01000007.1"/>
</dbReference>
<dbReference type="OrthoDB" id="2721364at2"/>